<protein>
    <submittedName>
        <fullName evidence="1">Uncharacterized protein</fullName>
    </submittedName>
</protein>
<dbReference type="RefSeq" id="WP_145722291.1">
    <property type="nucleotide sequence ID" value="NZ_BSPF01000032.1"/>
</dbReference>
<dbReference type="InterPro" id="IPR027417">
    <property type="entry name" value="P-loop_NTPase"/>
</dbReference>
<keyword evidence="2" id="KW-1185">Reference proteome</keyword>
<dbReference type="OrthoDB" id="7066673at2"/>
<proteinExistence type="predicted"/>
<sequence>MKSQGDKGLQISAGGVKAKYPSGWKDATGQNDAQKYALGQYLQETTATNPWVYRCVMLTGIPELPKDRGRIQPAAGAVAANFDATSLLVAMATVNGIQQQAVGPVISSGDQGTLERILEDPLFRSIVPSSLDRKKMDRIAARPAEAKELATLLGEHRIHLRGHGGTGKTVLLLQSAYEAYLAQGKRSLVLTYNTALAADIQRTLALMSIPSDSEGGGIAVRTVMSFLYSWLNKLGLAPNEEGIFDNYVPRCKEALEYFSAGALGDTEVAGVKAANPLELGFDAILVDEAQDWPQPEADLLVRLYGGNAISLADGIAQLVRGSATNWKDSVANTPNVGRRHLDDGLRMKSNLCAFANAFAEEAGLPWHVGMNQRAPGGRVLVIHGRYDQMPDLQESLLEDALRAGNMPIDMLHCVIPTTVIQDSARRHSLLARAFEAKSWEAWDGVDEIARRNFPRSVTALRVLQYESCRGLEGWTTVLDGLDGFWERKKQEALAGQEAAKGTELPDAARLAEAVAWRWCMIPITRPIDTLAITLHYPSSTVGSLLGRVAKALPDLVEIMA</sequence>
<dbReference type="SUPFAM" id="SSF52540">
    <property type="entry name" value="P-loop containing nucleoside triphosphate hydrolases"/>
    <property type="match status" value="1"/>
</dbReference>
<dbReference type="Proteomes" id="UP000317122">
    <property type="component" value="Unassembled WGS sequence"/>
</dbReference>
<organism evidence="1 2">
    <name type="scientific">Mesorhizobium tianshanense</name>
    <dbReference type="NCBI Taxonomy" id="39844"/>
    <lineage>
        <taxon>Bacteria</taxon>
        <taxon>Pseudomonadati</taxon>
        <taxon>Pseudomonadota</taxon>
        <taxon>Alphaproteobacteria</taxon>
        <taxon>Hyphomicrobiales</taxon>
        <taxon>Phyllobacteriaceae</taxon>
        <taxon>Mesorhizobium</taxon>
    </lineage>
</organism>
<gene>
    <name evidence="1" type="ORF">IQ26_06322</name>
</gene>
<dbReference type="AlphaFoldDB" id="A0A562MW79"/>
<dbReference type="EMBL" id="VLKT01000056">
    <property type="protein sequence ID" value="TWI24182.1"/>
    <property type="molecule type" value="Genomic_DNA"/>
</dbReference>
<name>A0A562MW79_9HYPH</name>
<reference evidence="1 2" key="1">
    <citation type="journal article" date="2015" name="Stand. Genomic Sci.">
        <title>Genomic Encyclopedia of Bacterial and Archaeal Type Strains, Phase III: the genomes of soil and plant-associated and newly described type strains.</title>
        <authorList>
            <person name="Whitman W.B."/>
            <person name="Woyke T."/>
            <person name="Klenk H.P."/>
            <person name="Zhou Y."/>
            <person name="Lilburn T.G."/>
            <person name="Beck B.J."/>
            <person name="De Vos P."/>
            <person name="Vandamme P."/>
            <person name="Eisen J.A."/>
            <person name="Garrity G."/>
            <person name="Hugenholtz P."/>
            <person name="Kyrpides N.C."/>
        </authorList>
    </citation>
    <scope>NUCLEOTIDE SEQUENCE [LARGE SCALE GENOMIC DNA]</scope>
    <source>
        <strain evidence="1 2">CGMCC 1.2546</strain>
    </source>
</reference>
<evidence type="ECO:0000313" key="2">
    <source>
        <dbReference type="Proteomes" id="UP000317122"/>
    </source>
</evidence>
<evidence type="ECO:0000313" key="1">
    <source>
        <dbReference type="EMBL" id="TWI24182.1"/>
    </source>
</evidence>
<accession>A0A562MW79</accession>
<dbReference type="Gene3D" id="3.40.50.300">
    <property type="entry name" value="P-loop containing nucleotide triphosphate hydrolases"/>
    <property type="match status" value="1"/>
</dbReference>
<comment type="caution">
    <text evidence="1">The sequence shown here is derived from an EMBL/GenBank/DDBJ whole genome shotgun (WGS) entry which is preliminary data.</text>
</comment>